<dbReference type="PANTHER" id="PTHR10114">
    <property type="entry name" value="60S RIBOSOMAL PROTEIN L36"/>
    <property type="match status" value="1"/>
</dbReference>
<keyword evidence="7" id="KW-1185">Reference proteome</keyword>
<evidence type="ECO:0000256" key="5">
    <source>
        <dbReference type="RuleBase" id="RU000665"/>
    </source>
</evidence>
<keyword evidence="4 5" id="KW-0687">Ribonucleoprotein</keyword>
<comment type="subunit">
    <text evidence="2">Component of the large ribosomal subunit.</text>
</comment>
<dbReference type="GO" id="GO:0005840">
    <property type="term" value="C:ribosome"/>
    <property type="evidence" value="ECO:0007669"/>
    <property type="project" value="UniProtKB-KW"/>
</dbReference>
<name>A0AAV2S1Z4_MEGNR</name>
<evidence type="ECO:0000256" key="2">
    <source>
        <dbReference type="ARBA" id="ARBA00011133"/>
    </source>
</evidence>
<dbReference type="InterPro" id="IPR038097">
    <property type="entry name" value="Ribosomal_eL36_sf"/>
</dbReference>
<protein>
    <recommendedName>
        <fullName evidence="5">60S ribosomal protein L36</fullName>
    </recommendedName>
</protein>
<evidence type="ECO:0000313" key="7">
    <source>
        <dbReference type="Proteomes" id="UP001497623"/>
    </source>
</evidence>
<evidence type="ECO:0000256" key="4">
    <source>
        <dbReference type="ARBA" id="ARBA00023274"/>
    </source>
</evidence>
<reference evidence="6 7" key="1">
    <citation type="submission" date="2024-05" db="EMBL/GenBank/DDBJ databases">
        <authorList>
            <person name="Wallberg A."/>
        </authorList>
    </citation>
    <scope>NUCLEOTIDE SEQUENCE [LARGE SCALE GENOMIC DNA]</scope>
</reference>
<dbReference type="Proteomes" id="UP001497623">
    <property type="component" value="Unassembled WGS sequence"/>
</dbReference>
<dbReference type="PROSITE" id="PS01190">
    <property type="entry name" value="RIBOSOMAL_L36E"/>
    <property type="match status" value="1"/>
</dbReference>
<evidence type="ECO:0000313" key="6">
    <source>
        <dbReference type="EMBL" id="CAL4158987.1"/>
    </source>
</evidence>
<dbReference type="Gene3D" id="1.10.10.1760">
    <property type="entry name" value="60S ribosomal protein L36"/>
    <property type="match status" value="1"/>
</dbReference>
<dbReference type="AlphaFoldDB" id="A0AAV2S1Z4"/>
<comment type="similarity">
    <text evidence="1 5">Belongs to the eukaryotic ribosomal protein eL36 family.</text>
</comment>
<dbReference type="Pfam" id="PF01158">
    <property type="entry name" value="Ribosomal_L36e"/>
    <property type="match status" value="1"/>
</dbReference>
<accession>A0AAV2S1Z4</accession>
<comment type="caution">
    <text evidence="6">The sequence shown here is derived from an EMBL/GenBank/DDBJ whole genome shotgun (WGS) entry which is preliminary data.</text>
</comment>
<gene>
    <name evidence="6" type="ORF">MNOR_LOCUS32184</name>
</gene>
<evidence type="ECO:0000256" key="3">
    <source>
        <dbReference type="ARBA" id="ARBA00022980"/>
    </source>
</evidence>
<keyword evidence="3 5" id="KW-0689">Ribosomal protein</keyword>
<dbReference type="InterPro" id="IPR000509">
    <property type="entry name" value="Ribosomal_eL36"/>
</dbReference>
<dbReference type="GO" id="GO:0003735">
    <property type="term" value="F:structural constituent of ribosome"/>
    <property type="evidence" value="ECO:0007669"/>
    <property type="project" value="InterPro"/>
</dbReference>
<dbReference type="EMBL" id="CAXKWB010043155">
    <property type="protein sequence ID" value="CAL4158987.1"/>
    <property type="molecule type" value="Genomic_DNA"/>
</dbReference>
<organism evidence="6 7">
    <name type="scientific">Meganyctiphanes norvegica</name>
    <name type="common">Northern krill</name>
    <name type="synonym">Thysanopoda norvegica</name>
    <dbReference type="NCBI Taxonomy" id="48144"/>
    <lineage>
        <taxon>Eukaryota</taxon>
        <taxon>Metazoa</taxon>
        <taxon>Ecdysozoa</taxon>
        <taxon>Arthropoda</taxon>
        <taxon>Crustacea</taxon>
        <taxon>Multicrustacea</taxon>
        <taxon>Malacostraca</taxon>
        <taxon>Eumalacostraca</taxon>
        <taxon>Eucarida</taxon>
        <taxon>Euphausiacea</taxon>
        <taxon>Euphausiidae</taxon>
        <taxon>Meganyctiphanes</taxon>
    </lineage>
</organism>
<proteinExistence type="inferred from homology"/>
<dbReference type="FunFam" id="1.10.10.1760:FF:000001">
    <property type="entry name" value="60S ribosomal protein L36"/>
    <property type="match status" value="1"/>
</dbReference>
<sequence length="117" mass="13148">MAPRYDMVRGLQKGHKVTKITLKPRPVAKKGNITKHNKFVRDLVREVMGFAPYEKRTIELLKVSKDKRALKFLKKRLGTHIRAKRKREEMQQVMAQQRKAAAAAAAAAAAKAAAAQS</sequence>
<dbReference type="GO" id="GO:0006412">
    <property type="term" value="P:translation"/>
    <property type="evidence" value="ECO:0007669"/>
    <property type="project" value="InterPro"/>
</dbReference>
<dbReference type="GO" id="GO:1990904">
    <property type="term" value="C:ribonucleoprotein complex"/>
    <property type="evidence" value="ECO:0007669"/>
    <property type="project" value="UniProtKB-KW"/>
</dbReference>
<evidence type="ECO:0000256" key="1">
    <source>
        <dbReference type="ARBA" id="ARBA00006509"/>
    </source>
</evidence>